<comment type="similarity">
    <text evidence="1">Belongs to the short-chain dehydrogenases/reductases (SDR) family.</text>
</comment>
<dbReference type="InterPro" id="IPR002347">
    <property type="entry name" value="SDR_fam"/>
</dbReference>
<dbReference type="SUPFAM" id="SSF51735">
    <property type="entry name" value="NAD(P)-binding Rossmann-fold domains"/>
    <property type="match status" value="1"/>
</dbReference>
<evidence type="ECO:0000313" key="4">
    <source>
        <dbReference type="Proteomes" id="UP000076552"/>
    </source>
</evidence>
<comment type="caution">
    <text evidence="3">The sequence shown here is derived from an EMBL/GenBank/DDBJ whole genome shotgun (WGS) entry which is preliminary data.</text>
</comment>
<dbReference type="STRING" id="708197.A0A166R4I8"/>
<dbReference type="Gene3D" id="3.40.50.720">
    <property type="entry name" value="NAD(P)-binding Rossmann-like Domain"/>
    <property type="match status" value="1"/>
</dbReference>
<name>A0A166R4I8_9PEZI</name>
<evidence type="ECO:0000256" key="1">
    <source>
        <dbReference type="ARBA" id="ARBA00006484"/>
    </source>
</evidence>
<sequence length="318" mass="34635">MDSLPSDYFYKLFQFTPRQHHDVYPAIDPLNPELSLADKVILVTGASRGIGATGIVPSLAMAGAAGIVLVATNVEKLGAVELVVRGISPSTRVLIAAADISNEDSVARVFKNATEVFGRVDVLVHNAGVMNKMGNIHEEDAKIWWKQYVCHCSSTTMLTHTLLIRWIQEINTLGTFLVSRYFINSLPSLDSPAVIIYVSTGAAWVSNALSAGYSGSKLAAQKLISDISAGYPNIVTISISPGLVETDMLQIKNFDIDTPELVGGTVVWLTGERARFLNGRAISTNWNVEDLVARKEEIQREDLLTIKMAGKFGHEQFT</sequence>
<keyword evidence="2" id="KW-0560">Oxidoreductase</keyword>
<protein>
    <submittedName>
        <fullName evidence="3">Short-chain dehydrogenase/reductase</fullName>
    </submittedName>
</protein>
<keyword evidence="4" id="KW-1185">Reference proteome</keyword>
<accession>A0A166R4I8</accession>
<gene>
    <name evidence="3" type="ORF">CT0861_09988</name>
</gene>
<evidence type="ECO:0000256" key="2">
    <source>
        <dbReference type="ARBA" id="ARBA00023002"/>
    </source>
</evidence>
<proteinExistence type="inferred from homology"/>
<dbReference type="AlphaFoldDB" id="A0A166R4I8"/>
<dbReference type="PRINTS" id="PR00081">
    <property type="entry name" value="GDHRDH"/>
</dbReference>
<organism evidence="3 4">
    <name type="scientific">Colletotrichum tofieldiae</name>
    <dbReference type="NCBI Taxonomy" id="708197"/>
    <lineage>
        <taxon>Eukaryota</taxon>
        <taxon>Fungi</taxon>
        <taxon>Dikarya</taxon>
        <taxon>Ascomycota</taxon>
        <taxon>Pezizomycotina</taxon>
        <taxon>Sordariomycetes</taxon>
        <taxon>Hypocreomycetidae</taxon>
        <taxon>Glomerellales</taxon>
        <taxon>Glomerellaceae</taxon>
        <taxon>Colletotrichum</taxon>
        <taxon>Colletotrichum spaethianum species complex</taxon>
    </lineage>
</organism>
<dbReference type="GO" id="GO:0016491">
    <property type="term" value="F:oxidoreductase activity"/>
    <property type="evidence" value="ECO:0007669"/>
    <property type="project" value="UniProtKB-KW"/>
</dbReference>
<dbReference type="Pfam" id="PF00106">
    <property type="entry name" value="adh_short"/>
    <property type="match status" value="1"/>
</dbReference>
<reference evidence="3 4" key="1">
    <citation type="submission" date="2015-06" db="EMBL/GenBank/DDBJ databases">
        <title>Survival trade-offs in plant roots during colonization by closely related pathogenic and mutualistic fungi.</title>
        <authorList>
            <person name="Hacquard S."/>
            <person name="Kracher B."/>
            <person name="Hiruma K."/>
            <person name="Weinman A."/>
            <person name="Muench P."/>
            <person name="Garrido Oter R."/>
            <person name="Ver Loren van Themaat E."/>
            <person name="Dallerey J.-F."/>
            <person name="Damm U."/>
            <person name="Henrissat B."/>
            <person name="Lespinet O."/>
            <person name="Thon M."/>
            <person name="Kemen E."/>
            <person name="McHardy A.C."/>
            <person name="Schulze-Lefert P."/>
            <person name="O'Connell R.J."/>
        </authorList>
    </citation>
    <scope>NUCLEOTIDE SEQUENCE [LARGE SCALE GENOMIC DNA]</scope>
    <source>
        <strain evidence="3 4">0861</strain>
    </source>
</reference>
<dbReference type="Proteomes" id="UP000076552">
    <property type="component" value="Unassembled WGS sequence"/>
</dbReference>
<dbReference type="InterPro" id="IPR036291">
    <property type="entry name" value="NAD(P)-bd_dom_sf"/>
</dbReference>
<dbReference type="EMBL" id="LFIV01000120">
    <property type="protein sequence ID" value="KZL68748.1"/>
    <property type="molecule type" value="Genomic_DNA"/>
</dbReference>
<dbReference type="PANTHER" id="PTHR42901:SF1">
    <property type="entry name" value="ALCOHOL DEHYDROGENASE"/>
    <property type="match status" value="1"/>
</dbReference>
<dbReference type="PANTHER" id="PTHR42901">
    <property type="entry name" value="ALCOHOL DEHYDROGENASE"/>
    <property type="match status" value="1"/>
</dbReference>
<evidence type="ECO:0000313" key="3">
    <source>
        <dbReference type="EMBL" id="KZL68748.1"/>
    </source>
</evidence>
<dbReference type="CDD" id="cd05233">
    <property type="entry name" value="SDR_c"/>
    <property type="match status" value="1"/>
</dbReference>